<gene>
    <name evidence="1" type="ORF">QRX50_31450</name>
</gene>
<organism evidence="1 2">
    <name type="scientific">Amycolatopsis carbonis</name>
    <dbReference type="NCBI Taxonomy" id="715471"/>
    <lineage>
        <taxon>Bacteria</taxon>
        <taxon>Bacillati</taxon>
        <taxon>Actinomycetota</taxon>
        <taxon>Actinomycetes</taxon>
        <taxon>Pseudonocardiales</taxon>
        <taxon>Pseudonocardiaceae</taxon>
        <taxon>Amycolatopsis</taxon>
    </lineage>
</organism>
<keyword evidence="2" id="KW-1185">Reference proteome</keyword>
<protein>
    <submittedName>
        <fullName evidence="1">Uncharacterized protein</fullName>
    </submittedName>
</protein>
<sequence length="163" mass="17537">MNAPNLKGPAEAFMIAASKLHDISDDELRAFGEDVVWLMSRYFEETERRKYHSLSDRPVTAIDDQDTIFGDIVAEFGYAPDWWYAPPAYVTDHLGDGEGEGGSEAEDEAASEAPVVPVVVGEATVQAPPLFVPGPEDTQLMPRIIDVSGGEELEGDAGEGPAA</sequence>
<reference evidence="1 2" key="1">
    <citation type="submission" date="2023-06" db="EMBL/GenBank/DDBJ databases">
        <authorList>
            <person name="Oyuntsetseg B."/>
            <person name="Kim S.B."/>
        </authorList>
    </citation>
    <scope>NUCLEOTIDE SEQUENCE [LARGE SCALE GENOMIC DNA]</scope>
    <source>
        <strain evidence="1 2">2-15</strain>
    </source>
</reference>
<dbReference type="RefSeq" id="WP_285966738.1">
    <property type="nucleotide sequence ID" value="NZ_CP127294.1"/>
</dbReference>
<dbReference type="EMBL" id="CP127294">
    <property type="protein sequence ID" value="WIX75976.1"/>
    <property type="molecule type" value="Genomic_DNA"/>
</dbReference>
<accession>A0A9Y2IB10</accession>
<dbReference type="AlphaFoldDB" id="A0A9Y2IB10"/>
<dbReference type="KEGG" id="acab:QRX50_31450"/>
<evidence type="ECO:0000313" key="2">
    <source>
        <dbReference type="Proteomes" id="UP001236014"/>
    </source>
</evidence>
<evidence type="ECO:0000313" key="1">
    <source>
        <dbReference type="EMBL" id="WIX75976.1"/>
    </source>
</evidence>
<dbReference type="Proteomes" id="UP001236014">
    <property type="component" value="Chromosome"/>
</dbReference>
<proteinExistence type="predicted"/>
<name>A0A9Y2IB10_9PSEU</name>